<evidence type="ECO:0000313" key="2">
    <source>
        <dbReference type="EMBL" id="KAK3193268.1"/>
    </source>
</evidence>
<feature type="transmembrane region" description="Helical" evidence="1">
    <location>
        <begin position="393"/>
        <end position="412"/>
    </location>
</feature>
<protein>
    <recommendedName>
        <fullName evidence="4">Reverse transcriptase domain-containing protein</fullName>
    </recommendedName>
</protein>
<proteinExistence type="predicted"/>
<accession>A0AAD9ZVM7</accession>
<evidence type="ECO:0000256" key="1">
    <source>
        <dbReference type="SAM" id="Phobius"/>
    </source>
</evidence>
<keyword evidence="1" id="KW-0812">Transmembrane</keyword>
<dbReference type="Proteomes" id="UP001281410">
    <property type="component" value="Unassembled WGS sequence"/>
</dbReference>
<keyword evidence="1" id="KW-0472">Membrane</keyword>
<reference evidence="2" key="1">
    <citation type="journal article" date="2023" name="Plant J.">
        <title>Genome sequences and population genomics provide insights into the demographic history, inbreeding, and mutation load of two 'living fossil' tree species of Dipteronia.</title>
        <authorList>
            <person name="Feng Y."/>
            <person name="Comes H.P."/>
            <person name="Chen J."/>
            <person name="Zhu S."/>
            <person name="Lu R."/>
            <person name="Zhang X."/>
            <person name="Li P."/>
            <person name="Qiu J."/>
            <person name="Olsen K.M."/>
            <person name="Qiu Y."/>
        </authorList>
    </citation>
    <scope>NUCLEOTIDE SEQUENCE</scope>
    <source>
        <strain evidence="2">NBL</strain>
    </source>
</reference>
<gene>
    <name evidence="2" type="ORF">Dsin_024578</name>
</gene>
<evidence type="ECO:0000313" key="3">
    <source>
        <dbReference type="Proteomes" id="UP001281410"/>
    </source>
</evidence>
<organism evidence="2 3">
    <name type="scientific">Dipteronia sinensis</name>
    <dbReference type="NCBI Taxonomy" id="43782"/>
    <lineage>
        <taxon>Eukaryota</taxon>
        <taxon>Viridiplantae</taxon>
        <taxon>Streptophyta</taxon>
        <taxon>Embryophyta</taxon>
        <taxon>Tracheophyta</taxon>
        <taxon>Spermatophyta</taxon>
        <taxon>Magnoliopsida</taxon>
        <taxon>eudicotyledons</taxon>
        <taxon>Gunneridae</taxon>
        <taxon>Pentapetalae</taxon>
        <taxon>rosids</taxon>
        <taxon>malvids</taxon>
        <taxon>Sapindales</taxon>
        <taxon>Sapindaceae</taxon>
        <taxon>Hippocastanoideae</taxon>
        <taxon>Acereae</taxon>
        <taxon>Dipteronia</taxon>
    </lineage>
</organism>
<keyword evidence="3" id="KW-1185">Reference proteome</keyword>
<dbReference type="AlphaFoldDB" id="A0AAD9ZVM7"/>
<comment type="caution">
    <text evidence="2">The sequence shown here is derived from an EMBL/GenBank/DDBJ whole genome shotgun (WGS) entry which is preliminary data.</text>
</comment>
<dbReference type="EMBL" id="JANJYJ010000008">
    <property type="protein sequence ID" value="KAK3193268.1"/>
    <property type="molecule type" value="Genomic_DNA"/>
</dbReference>
<keyword evidence="1" id="KW-1133">Transmembrane helix</keyword>
<name>A0AAD9ZVM7_9ROSI</name>
<sequence>MDPICMEVTLSISSSVEVSSSSAGHIGLSMVSGVISYSRVDPLASSGVCSLVGEPIPPQPEGWILGDCFGFSGERPWKLMDLNSRLSKHWMLNSDWRLISLGRGYYQILLKSPAEKNLVSSSSVIDPSISSVSSAVGVEHDSMTVVQGSSAVNQIRSLGPLSKSQVELCLIADSLWASRVKEVVRRSLWQSFRDMVSLVSSSWLVVRDFNMVMGAPEALGYRSLARDSCEDFRSMIEDCDLVDDVIPSLVTAIETAFLTSIPSVYAMDAAFTPGTDEFSSRFYQRCSDVISSDVVLTCIIDEDGGFLSDSTDFFPKGFLAPTHLLYTDDVLIFCRGTQKNLKNIIGAFEDYGDISSQLVNWSKSFIYFRSSVSPCRIGSLRSLVGMQIRQLPFSYLGVPFASGWLSSLLSLINRKLRNFLRTGTCEETKLVRVTWDCCCRPYSQVGFGLKDLG</sequence>
<evidence type="ECO:0008006" key="4">
    <source>
        <dbReference type="Google" id="ProtNLM"/>
    </source>
</evidence>